<dbReference type="PANTHER" id="PTHR35192">
    <property type="entry name" value="PROTEIN, PUTATIVE-RELATED"/>
    <property type="match status" value="1"/>
</dbReference>
<proteinExistence type="predicted"/>
<sequence>MRTASPLVVLASVATAFASISPAPIPKDANPVSLPANVSLDKRNFCFLGICIGGTDYSNDVNNCGWAGHKCPSSWVGGGGAQCIGGICLPSYCNHLWDLDSLTGQCRDVSSDASNCGKCGQTCNVENAATTTCISGQCYASACKPGYTLSSGTCTKNIDTTCDVNNCGSIGKKCPSSWSHGSGSTCIQGVCQPQSCNAGYAFDPSTSSCRDVTSDTSNCGAVGNACPSLNGVPQCSNGKCSMQSCSRGYNLVNGVCEQVNLQTDPNNCGSVGNKCPSSFPNGVGSTCVNGVCQAQSCNTGCMWHPSAKACLDVTNDPNNCGSIGNICPSTNGQSSCNNGQCALKSCNSGYYLLNGVCTKLNLQTDTNNCGSLGNQCKVDNGVASCTSGTCAISSCNPGYQLQSSGWWWWATQSCEKISCAQGFDWDSKLNQCRDVRYDTNNCGGCGNVCPSVNGEAACYNGQCSMLKCSWGFTLVDGKCNGVDTQNDPDNCGSVGHACPRTFLNGGQATCKNGVCSTICNSGFDFDFGLGFCRDVNSDSENCGRCGQKCQLPGACVTGCQNGQCYAISCDPGYTLQDGACKKVDTTCDTNNCGALGKVCTFSPPGAQGVCQNGKCTLTSCPAGYNLDCDVCVKLGPSQGAHWKRNLKASEPKRLCPGKNERACPITGSTSFEAALEHHFNAASEFSGVMLGTGGYECIDTQQALDSCGGCASTGEGLDCTKIRGAAGVGCEAGRCVVFSCRPGWKPSISGDKCVRLHPSGSKSSNSTSTKHTKRRHVQHRQKHLLHAHHSS</sequence>
<accession>A0A061AME0</accession>
<feature type="region of interest" description="Disordered" evidence="1">
    <location>
        <begin position="755"/>
        <end position="791"/>
    </location>
</feature>
<evidence type="ECO:0000256" key="1">
    <source>
        <dbReference type="SAM" id="MobiDB-lite"/>
    </source>
</evidence>
<gene>
    <name evidence="4" type="ORF">RHTO0S_02e02564g</name>
</gene>
<name>A0A061AME0_RHOTO</name>
<feature type="compositionally biased region" description="Low complexity" evidence="1">
    <location>
        <begin position="759"/>
        <end position="769"/>
    </location>
</feature>
<evidence type="ECO:0000313" key="4">
    <source>
        <dbReference type="EMBL" id="CDR36464.1"/>
    </source>
</evidence>
<keyword evidence="2" id="KW-0732">Signal</keyword>
<feature type="compositionally biased region" description="Basic residues" evidence="1">
    <location>
        <begin position="770"/>
        <end position="791"/>
    </location>
</feature>
<dbReference type="AlphaFoldDB" id="A0A061AME0"/>
<dbReference type="Pfam" id="PF21671">
    <property type="entry name" value="CPL1-like"/>
    <property type="match status" value="1"/>
</dbReference>
<protein>
    <submittedName>
        <fullName evidence="4">RHTO0S02e02564g1_1</fullName>
    </submittedName>
</protein>
<dbReference type="PANTHER" id="PTHR35192:SF2">
    <property type="entry name" value="APPLE DOMAIN-CONTAINING PROTEIN"/>
    <property type="match status" value="1"/>
</dbReference>
<feature type="domain" description="Protein CPL1-like" evidence="3">
    <location>
        <begin position="695"/>
        <end position="754"/>
    </location>
</feature>
<evidence type="ECO:0000259" key="3">
    <source>
        <dbReference type="Pfam" id="PF21671"/>
    </source>
</evidence>
<dbReference type="EMBL" id="LK052937">
    <property type="protein sequence ID" value="CDR36464.1"/>
    <property type="molecule type" value="Genomic_DNA"/>
</dbReference>
<dbReference type="OrthoDB" id="439917at2759"/>
<feature type="signal peptide" evidence="2">
    <location>
        <begin position="1"/>
        <end position="18"/>
    </location>
</feature>
<dbReference type="InterPro" id="IPR048661">
    <property type="entry name" value="CPL1-like"/>
</dbReference>
<dbReference type="InterPro" id="IPR038955">
    <property type="entry name" value="PriA/CPL1_fungi"/>
</dbReference>
<reference evidence="4" key="1">
    <citation type="journal article" date="2014" name="Genome Announc.">
        <title>Draft genome sequence of Rhodosporidium toruloides CECT1137, an oleaginous yeast of biotechnological interest.</title>
        <authorList>
            <person name="Morin N."/>
            <person name="Calcas X."/>
            <person name="Devillers H."/>
            <person name="Durrens P."/>
            <person name="Sherman D.J."/>
            <person name="Nicaud J.-M."/>
            <person name="Neuveglise C."/>
        </authorList>
    </citation>
    <scope>NUCLEOTIDE SEQUENCE</scope>
    <source>
        <strain evidence="4">CECT1137</strain>
    </source>
</reference>
<feature type="chain" id="PRO_5001594032" evidence="2">
    <location>
        <begin position="19"/>
        <end position="791"/>
    </location>
</feature>
<organism evidence="4">
    <name type="scientific">Rhodotorula toruloides</name>
    <name type="common">Yeast</name>
    <name type="synonym">Rhodosporidium toruloides</name>
    <dbReference type="NCBI Taxonomy" id="5286"/>
    <lineage>
        <taxon>Eukaryota</taxon>
        <taxon>Fungi</taxon>
        <taxon>Dikarya</taxon>
        <taxon>Basidiomycota</taxon>
        <taxon>Pucciniomycotina</taxon>
        <taxon>Microbotryomycetes</taxon>
        <taxon>Sporidiobolales</taxon>
        <taxon>Sporidiobolaceae</taxon>
        <taxon>Rhodotorula</taxon>
    </lineage>
</organism>
<evidence type="ECO:0000256" key="2">
    <source>
        <dbReference type="SAM" id="SignalP"/>
    </source>
</evidence>